<keyword evidence="3" id="KW-1185">Reference proteome</keyword>
<sequence>MRIALISTHDTGENAGALRPAYMRFGGARIVERQLDLALATGCKTIACLASTVGREVIELQHRSENAGAKFVALRDPLALAGLVTAADDLMVIAPGLLPDEAVVLRHAGKPAVLAFHADAAVPLGYERIDADLAWAGVLFVRGAAVERLAELPPDSDIPSALLRIALQSGVRPVVLDHSLLDEGAWHLNATQAQLEEREARWIRSHSELAPFTAPGLAVSERMGARIAHDVLGKPSARVPWIGAAVAGIVALGLAILEMPAIGLGFAALGTIFASMGEVIERIGQGGKADGQRTMLARVVDGLLDPILVILIALASPEAEGWLRLFVPAVLFGLLHLGRRWARARWRRTYADRVTLAIMLAPAAFFGLVQPVAAVLALAVLISLFFAPPASE</sequence>
<keyword evidence="1" id="KW-0472">Membrane</keyword>
<dbReference type="RefSeq" id="WP_138615538.1">
    <property type="nucleotide sequence ID" value="NZ_VCAO01000001.1"/>
</dbReference>
<evidence type="ECO:0000313" key="3">
    <source>
        <dbReference type="Proteomes" id="UP000309668"/>
    </source>
</evidence>
<dbReference type="AlphaFoldDB" id="A0A5S3Q0V7"/>
<feature type="transmembrane region" description="Helical" evidence="1">
    <location>
        <begin position="295"/>
        <end position="315"/>
    </location>
</feature>
<protein>
    <submittedName>
        <fullName evidence="2">Uncharacterized protein</fullName>
    </submittedName>
</protein>
<evidence type="ECO:0000256" key="1">
    <source>
        <dbReference type="SAM" id="Phobius"/>
    </source>
</evidence>
<dbReference type="OrthoDB" id="8477220at2"/>
<proteinExistence type="predicted"/>
<gene>
    <name evidence="2" type="ORF">FEV51_01910</name>
</gene>
<evidence type="ECO:0000313" key="2">
    <source>
        <dbReference type="EMBL" id="TMM49977.1"/>
    </source>
</evidence>
<dbReference type="EMBL" id="VCAO01000001">
    <property type="protein sequence ID" value="TMM49977.1"/>
    <property type="molecule type" value="Genomic_DNA"/>
</dbReference>
<accession>A0A5S3Q0V7</accession>
<feature type="transmembrane region" description="Helical" evidence="1">
    <location>
        <begin position="241"/>
        <end position="274"/>
    </location>
</feature>
<organism evidence="2 3">
    <name type="scientific">Qipengyuania marisflavi</name>
    <dbReference type="NCBI Taxonomy" id="2486356"/>
    <lineage>
        <taxon>Bacteria</taxon>
        <taxon>Pseudomonadati</taxon>
        <taxon>Pseudomonadota</taxon>
        <taxon>Alphaproteobacteria</taxon>
        <taxon>Sphingomonadales</taxon>
        <taxon>Erythrobacteraceae</taxon>
        <taxon>Qipengyuania</taxon>
    </lineage>
</organism>
<feature type="transmembrane region" description="Helical" evidence="1">
    <location>
        <begin position="354"/>
        <end position="387"/>
    </location>
</feature>
<comment type="caution">
    <text evidence="2">The sequence shown here is derived from an EMBL/GenBank/DDBJ whole genome shotgun (WGS) entry which is preliminary data.</text>
</comment>
<keyword evidence="1" id="KW-0812">Transmembrane</keyword>
<keyword evidence="1" id="KW-1133">Transmembrane helix</keyword>
<dbReference type="Proteomes" id="UP000309668">
    <property type="component" value="Unassembled WGS sequence"/>
</dbReference>
<reference evidence="2 3" key="1">
    <citation type="submission" date="2019-05" db="EMBL/GenBank/DDBJ databases">
        <title>Erythrobacter marisflavi sp. nov., isolated from isolated from water of an estuary environment.</title>
        <authorList>
            <person name="Yoon J.-H."/>
        </authorList>
    </citation>
    <scope>NUCLEOTIDE SEQUENCE [LARGE SCALE GENOMIC DNA]</scope>
    <source>
        <strain evidence="2 3">KEM-5</strain>
    </source>
</reference>
<feature type="transmembrane region" description="Helical" evidence="1">
    <location>
        <begin position="321"/>
        <end position="342"/>
    </location>
</feature>
<name>A0A5S3Q0V7_9SPHN</name>